<accession>A0A6V6YM24</accession>
<dbReference type="EMBL" id="CAIJDP010000045">
    <property type="protein sequence ID" value="CAD0000538.1"/>
    <property type="molecule type" value="Genomic_DNA"/>
</dbReference>
<dbReference type="RefSeq" id="WP_180907503.1">
    <property type="nucleotide sequence ID" value="NZ_CAIJDP010000045.1"/>
</dbReference>
<organism evidence="1 2">
    <name type="scientific">Flavobacterium salmonis</name>
    <dbReference type="NCBI Taxonomy" id="2654844"/>
    <lineage>
        <taxon>Bacteria</taxon>
        <taxon>Pseudomonadati</taxon>
        <taxon>Bacteroidota</taxon>
        <taxon>Flavobacteriia</taxon>
        <taxon>Flavobacteriales</taxon>
        <taxon>Flavobacteriaceae</taxon>
        <taxon>Flavobacterium</taxon>
    </lineage>
</organism>
<name>A0A6V6YM24_9FLAO</name>
<evidence type="ECO:0000313" key="1">
    <source>
        <dbReference type="EMBL" id="CAD0000538.1"/>
    </source>
</evidence>
<comment type="caution">
    <text evidence="1">The sequence shown here is derived from an EMBL/GenBank/DDBJ whole genome shotgun (WGS) entry which is preliminary data.</text>
</comment>
<proteinExistence type="predicted"/>
<gene>
    <name evidence="1" type="ORF">FLAT13_00076</name>
</gene>
<sequence>MNKKIIIIIIALAFIGTGVTAQTKMKEYKAGHVFNISLPDYMNKTAGINTSSAIQYKSEVKEVYGFVIYDTKEELGYLELNYNSINDFYDDFMKDFLTDEDKKEISKSVSKKIGENNFIESDATYFDKDANMEIYYLIGIVETKKAFYKVLSWTSKEKKDTFKADFQKILYSLKD</sequence>
<reference evidence="1 2" key="1">
    <citation type="submission" date="2020-06" db="EMBL/GenBank/DDBJ databases">
        <authorList>
            <person name="Criscuolo A."/>
        </authorList>
    </citation>
    <scope>NUCLEOTIDE SEQUENCE [LARGE SCALE GENOMIC DNA]</scope>
    <source>
        <strain evidence="2">CIP 111411</strain>
    </source>
</reference>
<keyword evidence="2" id="KW-1185">Reference proteome</keyword>
<evidence type="ECO:0000313" key="2">
    <source>
        <dbReference type="Proteomes" id="UP000530060"/>
    </source>
</evidence>
<dbReference type="AlphaFoldDB" id="A0A6V6YM24"/>
<protein>
    <submittedName>
        <fullName evidence="1">Uncharacterized protein</fullName>
    </submittedName>
</protein>
<dbReference type="Proteomes" id="UP000530060">
    <property type="component" value="Unassembled WGS sequence"/>
</dbReference>